<dbReference type="AlphaFoldDB" id="A0A174V6Y9"/>
<dbReference type="RefSeq" id="WP_055208776.1">
    <property type="nucleotide sequence ID" value="NZ_CZBO01000008.1"/>
</dbReference>
<name>A0A174V6Y9_9CLOT</name>
<keyword evidence="1" id="KW-0472">Membrane</keyword>
<evidence type="ECO:0000313" key="3">
    <source>
        <dbReference type="Proteomes" id="UP000095563"/>
    </source>
</evidence>
<proteinExistence type="predicted"/>
<feature type="transmembrane region" description="Helical" evidence="1">
    <location>
        <begin position="6"/>
        <end position="28"/>
    </location>
</feature>
<protein>
    <submittedName>
        <fullName evidence="2">Uncharacterized protein</fullName>
    </submittedName>
</protein>
<evidence type="ECO:0000313" key="2">
    <source>
        <dbReference type="EMBL" id="CUQ30514.1"/>
    </source>
</evidence>
<organism evidence="2 3">
    <name type="scientific">Clostridium baratii</name>
    <dbReference type="NCBI Taxonomy" id="1561"/>
    <lineage>
        <taxon>Bacteria</taxon>
        <taxon>Bacillati</taxon>
        <taxon>Bacillota</taxon>
        <taxon>Clostridia</taxon>
        <taxon>Eubacteriales</taxon>
        <taxon>Clostridiaceae</taxon>
        <taxon>Clostridium</taxon>
    </lineage>
</organism>
<reference evidence="2 3" key="1">
    <citation type="submission" date="2015-09" db="EMBL/GenBank/DDBJ databases">
        <authorList>
            <consortium name="Pathogen Informatics"/>
        </authorList>
    </citation>
    <scope>NUCLEOTIDE SEQUENCE [LARGE SCALE GENOMIC DNA]</scope>
    <source>
        <strain evidence="2 3">2789STDY5834956</strain>
    </source>
</reference>
<keyword evidence="1" id="KW-1133">Transmembrane helix</keyword>
<dbReference type="EMBL" id="CZBO01000008">
    <property type="protein sequence ID" value="CUQ30514.1"/>
    <property type="molecule type" value="Genomic_DNA"/>
</dbReference>
<feature type="transmembrane region" description="Helical" evidence="1">
    <location>
        <begin position="35"/>
        <end position="51"/>
    </location>
</feature>
<accession>A0A174V6Y9</accession>
<evidence type="ECO:0000256" key="1">
    <source>
        <dbReference type="SAM" id="Phobius"/>
    </source>
</evidence>
<keyword evidence="1" id="KW-0812">Transmembrane</keyword>
<gene>
    <name evidence="2" type="ORF">ERS852568_02756</name>
</gene>
<dbReference type="Proteomes" id="UP000095563">
    <property type="component" value="Unassembled WGS sequence"/>
</dbReference>
<sequence>MNTIYFLAQAIALLAVFFGILSFLLNMCDRDNKKYIIVSIVGLLIFILLGACEKSIYTGTNVGKKELISKAELYLNEKLLDKEFNITGINSEGTVDYTVLDNNKTIKKEIKYDQYWNVKLNSSNDSDSFWFFPVFLR</sequence>